<reference evidence="1" key="1">
    <citation type="submission" date="2021-02" db="EMBL/GenBank/DDBJ databases">
        <authorList>
            <person name="Nowell W R."/>
        </authorList>
    </citation>
    <scope>NUCLEOTIDE SEQUENCE</scope>
</reference>
<feature type="non-terminal residue" evidence="1">
    <location>
        <position position="35"/>
    </location>
</feature>
<comment type="caution">
    <text evidence="1">The sequence shown here is derived from an EMBL/GenBank/DDBJ whole genome shotgun (WGS) entry which is preliminary data.</text>
</comment>
<dbReference type="EMBL" id="CAJNOE010007212">
    <property type="protein sequence ID" value="CAF1526969.1"/>
    <property type="molecule type" value="Genomic_DNA"/>
</dbReference>
<organism evidence="1 2">
    <name type="scientific">Adineta steineri</name>
    <dbReference type="NCBI Taxonomy" id="433720"/>
    <lineage>
        <taxon>Eukaryota</taxon>
        <taxon>Metazoa</taxon>
        <taxon>Spiralia</taxon>
        <taxon>Gnathifera</taxon>
        <taxon>Rotifera</taxon>
        <taxon>Eurotatoria</taxon>
        <taxon>Bdelloidea</taxon>
        <taxon>Adinetida</taxon>
        <taxon>Adinetidae</taxon>
        <taxon>Adineta</taxon>
    </lineage>
</organism>
<sequence length="35" mass="4025">VKRYHESLELKPNPRKSKRFGPVYIIAGPERSGTI</sequence>
<evidence type="ECO:0000313" key="2">
    <source>
        <dbReference type="Proteomes" id="UP000663860"/>
    </source>
</evidence>
<accession>A0A815VE23</accession>
<dbReference type="Proteomes" id="UP000663860">
    <property type="component" value="Unassembled WGS sequence"/>
</dbReference>
<dbReference type="AlphaFoldDB" id="A0A815VE23"/>
<gene>
    <name evidence="1" type="ORF">IZO911_LOCUS46028</name>
</gene>
<proteinExistence type="predicted"/>
<protein>
    <submittedName>
        <fullName evidence="1">Uncharacterized protein</fullName>
    </submittedName>
</protein>
<name>A0A815VE23_9BILA</name>
<evidence type="ECO:0000313" key="1">
    <source>
        <dbReference type="EMBL" id="CAF1526969.1"/>
    </source>
</evidence>